<accession>A0A0E9QAY4</accession>
<organism evidence="1">
    <name type="scientific">Anguilla anguilla</name>
    <name type="common">European freshwater eel</name>
    <name type="synonym">Muraena anguilla</name>
    <dbReference type="NCBI Taxonomy" id="7936"/>
    <lineage>
        <taxon>Eukaryota</taxon>
        <taxon>Metazoa</taxon>
        <taxon>Chordata</taxon>
        <taxon>Craniata</taxon>
        <taxon>Vertebrata</taxon>
        <taxon>Euteleostomi</taxon>
        <taxon>Actinopterygii</taxon>
        <taxon>Neopterygii</taxon>
        <taxon>Teleostei</taxon>
        <taxon>Anguilliformes</taxon>
        <taxon>Anguillidae</taxon>
        <taxon>Anguilla</taxon>
    </lineage>
</organism>
<evidence type="ECO:0000313" key="1">
    <source>
        <dbReference type="EMBL" id="JAH13490.1"/>
    </source>
</evidence>
<protein>
    <submittedName>
        <fullName evidence="1">Uncharacterized protein</fullName>
    </submittedName>
</protein>
<name>A0A0E9QAY4_ANGAN</name>
<reference evidence="1" key="1">
    <citation type="submission" date="2014-11" db="EMBL/GenBank/DDBJ databases">
        <authorList>
            <person name="Amaro Gonzalez C."/>
        </authorList>
    </citation>
    <scope>NUCLEOTIDE SEQUENCE</scope>
</reference>
<sequence length="47" mass="5301">MVLTLLLKILKHSSEDSILYASYKQQIFSSSWPSCFDEDTSPFSLSG</sequence>
<proteinExistence type="predicted"/>
<reference evidence="1" key="2">
    <citation type="journal article" date="2015" name="Fish Shellfish Immunol.">
        <title>Early steps in the European eel (Anguilla anguilla)-Vibrio vulnificus interaction in the gills: Role of the RtxA13 toxin.</title>
        <authorList>
            <person name="Callol A."/>
            <person name="Pajuelo D."/>
            <person name="Ebbesson L."/>
            <person name="Teles M."/>
            <person name="MacKenzie S."/>
            <person name="Amaro C."/>
        </authorList>
    </citation>
    <scope>NUCLEOTIDE SEQUENCE</scope>
</reference>
<dbReference type="AlphaFoldDB" id="A0A0E9QAY4"/>
<dbReference type="EMBL" id="GBXM01095087">
    <property type="protein sequence ID" value="JAH13490.1"/>
    <property type="molecule type" value="Transcribed_RNA"/>
</dbReference>